<dbReference type="OrthoDB" id="8250201at2759"/>
<reference evidence="2" key="1">
    <citation type="submission" date="2021-12" db="EMBL/GenBank/DDBJ databases">
        <authorList>
            <person name="King R."/>
        </authorList>
    </citation>
    <scope>NUCLEOTIDE SEQUENCE</scope>
</reference>
<feature type="region of interest" description="Disordered" evidence="1">
    <location>
        <begin position="191"/>
        <end position="242"/>
    </location>
</feature>
<gene>
    <name evidence="2" type="ORF">MELIAE_LOCUS1855</name>
</gene>
<keyword evidence="3" id="KW-1185">Reference proteome</keyword>
<dbReference type="AlphaFoldDB" id="A0A9P0FAL8"/>
<evidence type="ECO:0000256" key="1">
    <source>
        <dbReference type="SAM" id="MobiDB-lite"/>
    </source>
</evidence>
<organism evidence="2 3">
    <name type="scientific">Brassicogethes aeneus</name>
    <name type="common">Rape pollen beetle</name>
    <name type="synonym">Meligethes aeneus</name>
    <dbReference type="NCBI Taxonomy" id="1431903"/>
    <lineage>
        <taxon>Eukaryota</taxon>
        <taxon>Metazoa</taxon>
        <taxon>Ecdysozoa</taxon>
        <taxon>Arthropoda</taxon>
        <taxon>Hexapoda</taxon>
        <taxon>Insecta</taxon>
        <taxon>Pterygota</taxon>
        <taxon>Neoptera</taxon>
        <taxon>Endopterygota</taxon>
        <taxon>Coleoptera</taxon>
        <taxon>Polyphaga</taxon>
        <taxon>Cucujiformia</taxon>
        <taxon>Nitidulidae</taxon>
        <taxon>Meligethinae</taxon>
        <taxon>Brassicogethes</taxon>
    </lineage>
</organism>
<proteinExistence type="predicted"/>
<name>A0A9P0FAL8_BRAAE</name>
<evidence type="ECO:0000313" key="3">
    <source>
        <dbReference type="Proteomes" id="UP001154078"/>
    </source>
</evidence>
<dbReference type="Proteomes" id="UP001154078">
    <property type="component" value="Chromosome 1"/>
</dbReference>
<evidence type="ECO:0000313" key="2">
    <source>
        <dbReference type="EMBL" id="CAH0547985.1"/>
    </source>
</evidence>
<protein>
    <submittedName>
        <fullName evidence="2">Uncharacterized protein</fullName>
    </submittedName>
</protein>
<accession>A0A9P0FAL8</accession>
<dbReference type="EMBL" id="OV121132">
    <property type="protein sequence ID" value="CAH0547985.1"/>
    <property type="molecule type" value="Genomic_DNA"/>
</dbReference>
<sequence length="242" mass="27704">MGDDFLTKKKESVPTLDLSQNVVTSNEEFRRMLEKVPDFKMKPEKVPFDAIKVKDKKFKFKSGKRDLKAMRVPYTFMDPLPVEMSKLNISELAAVSIDWKMLTVLKPKSKVEENYFSRLVELGKLEIKTRAQEKKQFASDPQIRKIKNKSGVVEMRVVNCSQCGEDFCNGRNCSTFGYDAYARLPELPKSATKVLSPGSNEKVKRKVKRRGRSKSKSKPRKSSGKSKSPRRSKSKTKKKTPK</sequence>
<feature type="compositionally biased region" description="Basic residues" evidence="1">
    <location>
        <begin position="203"/>
        <end position="242"/>
    </location>
</feature>